<comment type="caution">
    <text evidence="1">The sequence shown here is derived from an EMBL/GenBank/DDBJ whole genome shotgun (WGS) entry which is preliminary data.</text>
</comment>
<dbReference type="EMBL" id="CM055097">
    <property type="protein sequence ID" value="KAJ7553756.1"/>
    <property type="molecule type" value="Genomic_DNA"/>
</dbReference>
<dbReference type="Proteomes" id="UP001162992">
    <property type="component" value="Chromosome 6"/>
</dbReference>
<protein>
    <submittedName>
        <fullName evidence="1">Uncharacterized protein</fullName>
    </submittedName>
</protein>
<evidence type="ECO:0000313" key="2">
    <source>
        <dbReference type="Proteomes" id="UP001162992"/>
    </source>
</evidence>
<gene>
    <name evidence="1" type="ORF">O6H91_06G111500</name>
</gene>
<proteinExistence type="predicted"/>
<sequence length="996" mass="113225">MATDYVAKYRELHIEDPDLYNLDQLQFLEDNSVAGQTKLKTVGKGGFGSILLAHLPKRIDTRIKPHQLVSKAKQVELFLHDLKYYNKEVLSTPTTFVEVIDPKKQESQTLVLVAVKRLTDYAPELMESLIREASRLRNLWGSRNVVTVHGVVQNKELDSPCIVMDIVHGSSLNAFLRSYSTSSEEFVNAGCSETDRHNRLIWTQDQTLWWKKKLEIFRELTFALMLCHKEGIFHGDLKGENVLLDEFLIPKLADFGLSFVRRKDWSYFKSFGGSLFWVSPEIYDADSPPKEVLNDPYPSDVYSLGMILVEMFVEGQIPSEYGDSFIMDKLQGGSPIPLHVPPNSQISSSFFRTQILGRINDLVERCCSADRKDRCSLEECLAAVEEMYSLICNSCSSSQRLPQSPIEVEDAFFIRNSRFDENLTKFKSRFPDVPECVVLQPSKNMILDSDGYRLIHYFCKLDFMEGVKYIVEKASWDFHPSGDVLEMAYSCVEESSLSVLKFLSRNWKDIVGEEINLVHEACNHDSSEILRFLVFDLNMDFDSYYESVQVKPIHKLAFTGKNDMIQVLLEKSVNMSDYVNTVCSRRGRPCSDKTPLHYAVEGDQARTVEFLLKKRGTVNNSWSLSSLACNYGSIEVTKKLLELGYSFDKERFDFHHPLHEICVNGHEKLLDLLKGHIKNKEHIDGHPNRNIPYPPLHYLCVTGKTKMAEVLISEMGANVKFVDKEGNTFLHGVSKRGYKETAELLLCHGVDLNLENKDGQTALDFAVQMGHTELQNLLLQVGGIRGKGFKQIRQVQQIDRKQESQVCQLTKAVQDGNLEEVKQILAKESLKSKYSSEAQSDLVKTCCEKGYLDILRILHEHGVDIHGKVAPSGGKSPLHWAARYGNVGIIKFLIEKGVEVNVPHGYKVSTISPMVNSSYSEALHFAADKQHVEAMEALLQAGADANAVDYHNTTAMDRAIGFENKRMIELLIKYQFDTGRRDRDDRTYMSRIADIY</sequence>
<name>A0ACC2DHM1_DIPCM</name>
<evidence type="ECO:0000313" key="1">
    <source>
        <dbReference type="EMBL" id="KAJ7553756.1"/>
    </source>
</evidence>
<keyword evidence="2" id="KW-1185">Reference proteome</keyword>
<organism evidence="1 2">
    <name type="scientific">Diphasiastrum complanatum</name>
    <name type="common">Issler's clubmoss</name>
    <name type="synonym">Lycopodium complanatum</name>
    <dbReference type="NCBI Taxonomy" id="34168"/>
    <lineage>
        <taxon>Eukaryota</taxon>
        <taxon>Viridiplantae</taxon>
        <taxon>Streptophyta</taxon>
        <taxon>Embryophyta</taxon>
        <taxon>Tracheophyta</taxon>
        <taxon>Lycopodiopsida</taxon>
        <taxon>Lycopodiales</taxon>
        <taxon>Lycopodiaceae</taxon>
        <taxon>Lycopodioideae</taxon>
        <taxon>Diphasiastrum</taxon>
    </lineage>
</organism>
<reference evidence="2" key="1">
    <citation type="journal article" date="2024" name="Proc. Natl. Acad. Sci. U.S.A.">
        <title>Extraordinary preservation of gene collinearity over three hundred million years revealed in homosporous lycophytes.</title>
        <authorList>
            <person name="Li C."/>
            <person name="Wickell D."/>
            <person name="Kuo L.Y."/>
            <person name="Chen X."/>
            <person name="Nie B."/>
            <person name="Liao X."/>
            <person name="Peng D."/>
            <person name="Ji J."/>
            <person name="Jenkins J."/>
            <person name="Williams M."/>
            <person name="Shu S."/>
            <person name="Plott C."/>
            <person name="Barry K."/>
            <person name="Rajasekar S."/>
            <person name="Grimwood J."/>
            <person name="Han X."/>
            <person name="Sun S."/>
            <person name="Hou Z."/>
            <person name="He W."/>
            <person name="Dai G."/>
            <person name="Sun C."/>
            <person name="Schmutz J."/>
            <person name="Leebens-Mack J.H."/>
            <person name="Li F.W."/>
            <person name="Wang L."/>
        </authorList>
    </citation>
    <scope>NUCLEOTIDE SEQUENCE [LARGE SCALE GENOMIC DNA]</scope>
    <source>
        <strain evidence="2">cv. PW_Plant_1</strain>
    </source>
</reference>
<accession>A0ACC2DHM1</accession>